<dbReference type="Proteomes" id="UP000005222">
    <property type="component" value="Chromosome D"/>
</dbReference>
<dbReference type="InterPro" id="IPR032710">
    <property type="entry name" value="NTF2-like_dom_sf"/>
</dbReference>
<dbReference type="HOGENOM" id="CLU_106738_1_0_1"/>
<reference evidence="2" key="1">
    <citation type="submission" date="2011-10" db="EMBL/GenBank/DDBJ databases">
        <authorList>
            <person name="Genoscope - CEA"/>
        </authorList>
    </citation>
    <scope>NUCLEOTIDE SEQUENCE</scope>
</reference>
<dbReference type="Proteomes" id="UP000005222">
    <property type="component" value="Chromosome C"/>
</dbReference>
<dbReference type="eggNOG" id="ENOG502S791">
    <property type="taxonomic scope" value="Eukaryota"/>
</dbReference>
<proteinExistence type="predicted"/>
<dbReference type="InParanoid" id="G8YSP2"/>
<dbReference type="Gene3D" id="3.10.450.50">
    <property type="match status" value="1"/>
</dbReference>
<evidence type="ECO:0000313" key="2">
    <source>
        <dbReference type="EMBL" id="CCE78579.1"/>
    </source>
</evidence>
<keyword evidence="4" id="KW-1185">Reference proteome</keyword>
<dbReference type="AlphaFoldDB" id="G8YSP2"/>
<sequence>MSSKEKLNLFLERESIKDSIYSIADAFDKNDFSLMESVCDKNMVFDLNGFVIQGLEEIRNKSLNIVGPMDTTHTVSNVRVDIKSDGRKATATANAIAQHFPTGQGQEKHAKNFLAGTRYYFELAKDKSDSWKVEKYVLKIIWTQGDISVMQT</sequence>
<dbReference type="SUPFAM" id="SSF54427">
    <property type="entry name" value="NTF2-like"/>
    <property type="match status" value="1"/>
</dbReference>
<dbReference type="STRING" id="559304.G8YSP2"/>
<dbReference type="InterPro" id="IPR037401">
    <property type="entry name" value="SnoaL-like"/>
</dbReference>
<reference evidence="4" key="2">
    <citation type="journal article" date="2012" name="G3 (Bethesda)">
        <title>Pichia sorbitophila, an interspecies yeast hybrid reveals early steps of genome resolution following polyploidization.</title>
        <authorList>
            <person name="Leh Louis V."/>
            <person name="Despons L."/>
            <person name="Friedrich A."/>
            <person name="Martin T."/>
            <person name="Durrens P."/>
            <person name="Casaregola S."/>
            <person name="Neuveglise C."/>
            <person name="Fairhead C."/>
            <person name="Marck C."/>
            <person name="Cruz J.A."/>
            <person name="Straub M.L."/>
            <person name="Kugler V."/>
            <person name="Sacerdot C."/>
            <person name="Uzunov Z."/>
            <person name="Thierry A."/>
            <person name="Weiss S."/>
            <person name="Bleykasten C."/>
            <person name="De Montigny J."/>
            <person name="Jacques N."/>
            <person name="Jung P."/>
            <person name="Lemaire M."/>
            <person name="Mallet S."/>
            <person name="Morel G."/>
            <person name="Richard G.F."/>
            <person name="Sarkar A."/>
            <person name="Savel G."/>
            <person name="Schacherer J."/>
            <person name="Seret M.L."/>
            <person name="Talla E."/>
            <person name="Samson G."/>
            <person name="Jubin C."/>
            <person name="Poulain J."/>
            <person name="Vacherie B."/>
            <person name="Barbe V."/>
            <person name="Pelletier E."/>
            <person name="Sherman D.J."/>
            <person name="Westhof E."/>
            <person name="Weissenbach J."/>
            <person name="Baret P.V."/>
            <person name="Wincker P."/>
            <person name="Gaillardin C."/>
            <person name="Dujon B."/>
            <person name="Souciet J.L."/>
        </authorList>
    </citation>
    <scope>NUCLEOTIDE SEQUENCE [LARGE SCALE GENOMIC DNA]</scope>
    <source>
        <strain evidence="4">ATCC MYA-4447 / BCRC 22081 / CBS 7064 / NBRC 10061 / NRRL Y-12695</strain>
    </source>
</reference>
<evidence type="ECO:0000313" key="3">
    <source>
        <dbReference type="EMBL" id="CCE79165.1"/>
    </source>
</evidence>
<dbReference type="EMBL" id="FO082056">
    <property type="protein sequence ID" value="CCE79165.1"/>
    <property type="molecule type" value="Genomic_DNA"/>
</dbReference>
<dbReference type="Pfam" id="PF13577">
    <property type="entry name" value="SnoaL_4"/>
    <property type="match status" value="1"/>
</dbReference>
<gene>
    <name evidence="2" type="primary">Piso0_001206</name>
    <name evidence="2" type="ORF">GNLVRS01_PISO0C13224g</name>
    <name evidence="3" type="ORF">GNLVRS01_PISO0D13291g</name>
</gene>
<evidence type="ECO:0000259" key="1">
    <source>
        <dbReference type="Pfam" id="PF13577"/>
    </source>
</evidence>
<dbReference type="OrthoDB" id="4035449at2759"/>
<evidence type="ECO:0000313" key="4">
    <source>
        <dbReference type="Proteomes" id="UP000005222"/>
    </source>
</evidence>
<protein>
    <submittedName>
        <fullName evidence="2">Piso0_001206 protein</fullName>
    </submittedName>
</protein>
<name>G8YSP2_PICSO</name>
<accession>G8YSP2</accession>
<organism evidence="2 4">
    <name type="scientific">Pichia sorbitophila (strain ATCC MYA-4447 / BCRC 22081 / CBS 7064 / NBRC 10061 / NRRL Y-12695)</name>
    <name type="common">Hybrid yeast</name>
    <dbReference type="NCBI Taxonomy" id="559304"/>
    <lineage>
        <taxon>Eukaryota</taxon>
        <taxon>Fungi</taxon>
        <taxon>Dikarya</taxon>
        <taxon>Ascomycota</taxon>
        <taxon>Saccharomycotina</taxon>
        <taxon>Pichiomycetes</taxon>
        <taxon>Debaryomycetaceae</taxon>
        <taxon>Millerozyma</taxon>
    </lineage>
</organism>
<dbReference type="EMBL" id="FO082057">
    <property type="protein sequence ID" value="CCE78579.1"/>
    <property type="molecule type" value="Genomic_DNA"/>
</dbReference>
<dbReference type="OMA" id="TIHEDCY"/>
<feature type="domain" description="SnoaL-like" evidence="1">
    <location>
        <begin position="12"/>
        <end position="135"/>
    </location>
</feature>